<dbReference type="GO" id="GO:0005634">
    <property type="term" value="C:nucleus"/>
    <property type="evidence" value="ECO:0007669"/>
    <property type="project" value="UniProtKB-SubCell"/>
</dbReference>
<dbReference type="PANTHER" id="PTHR14025">
    <property type="entry name" value="FANCONI ANEMIA GROUP M FANCM FAMILY MEMBER"/>
    <property type="match status" value="1"/>
</dbReference>
<dbReference type="Pfam" id="PF00271">
    <property type="entry name" value="Helicase_C"/>
    <property type="match status" value="1"/>
</dbReference>
<reference evidence="12 13" key="2">
    <citation type="submission" date="2018-11" db="EMBL/GenBank/DDBJ databases">
        <authorList>
            <consortium name="Pathogen Informatics"/>
        </authorList>
    </citation>
    <scope>NUCLEOTIDE SEQUENCE [LARGE SCALE GENOMIC DNA]</scope>
</reference>
<keyword evidence="9" id="KW-1133">Transmembrane helix</keyword>
<comment type="subcellular location">
    <subcellularLocation>
        <location evidence="1">Nucleus</location>
    </subcellularLocation>
</comment>
<dbReference type="InterPro" id="IPR036322">
    <property type="entry name" value="WD40_repeat_dom_sf"/>
</dbReference>
<dbReference type="InterPro" id="IPR015943">
    <property type="entry name" value="WD40/YVTN_repeat-like_dom_sf"/>
</dbReference>
<keyword evidence="8" id="KW-0853">WD repeat</keyword>
<keyword evidence="7" id="KW-0539">Nucleus</keyword>
<evidence type="ECO:0000256" key="3">
    <source>
        <dbReference type="ARBA" id="ARBA00022741"/>
    </source>
</evidence>
<evidence type="ECO:0000256" key="5">
    <source>
        <dbReference type="ARBA" id="ARBA00022806"/>
    </source>
</evidence>
<keyword evidence="3" id="KW-0547">Nucleotide-binding</keyword>
<evidence type="ECO:0000256" key="2">
    <source>
        <dbReference type="ARBA" id="ARBA00009889"/>
    </source>
</evidence>
<dbReference type="Gene3D" id="3.40.50.300">
    <property type="entry name" value="P-loop containing nucleotide triphosphate hydrolases"/>
    <property type="match status" value="2"/>
</dbReference>
<evidence type="ECO:0000313" key="12">
    <source>
        <dbReference type="EMBL" id="VDN96713.1"/>
    </source>
</evidence>
<proteinExistence type="inferred from homology"/>
<dbReference type="PROSITE" id="PS50082">
    <property type="entry name" value="WD_REPEATS_2"/>
    <property type="match status" value="2"/>
</dbReference>
<reference evidence="14" key="1">
    <citation type="submission" date="2016-04" db="UniProtKB">
        <authorList>
            <consortium name="WormBaseParasite"/>
        </authorList>
    </citation>
    <scope>IDENTIFICATION</scope>
</reference>
<dbReference type="WBParaSite" id="HNAJ_0000085401-mRNA-1">
    <property type="protein sequence ID" value="HNAJ_0000085401-mRNA-1"/>
    <property type="gene ID" value="HNAJ_0000085401"/>
</dbReference>
<dbReference type="GO" id="GO:0000400">
    <property type="term" value="F:four-way junction DNA binding"/>
    <property type="evidence" value="ECO:0007669"/>
    <property type="project" value="TreeGrafter"/>
</dbReference>
<protein>
    <submittedName>
        <fullName evidence="14">Fanconi anemia group M protein</fullName>
    </submittedName>
</protein>
<evidence type="ECO:0000259" key="10">
    <source>
        <dbReference type="PROSITE" id="PS51192"/>
    </source>
</evidence>
<dbReference type="Pfam" id="PF00400">
    <property type="entry name" value="WD40"/>
    <property type="match status" value="2"/>
</dbReference>
<dbReference type="Proteomes" id="UP000278807">
    <property type="component" value="Unassembled WGS sequence"/>
</dbReference>
<evidence type="ECO:0000259" key="11">
    <source>
        <dbReference type="PROSITE" id="PS51194"/>
    </source>
</evidence>
<evidence type="ECO:0000256" key="4">
    <source>
        <dbReference type="ARBA" id="ARBA00022801"/>
    </source>
</evidence>
<dbReference type="InterPro" id="IPR044749">
    <property type="entry name" value="FANCM_DEXDc"/>
</dbReference>
<comment type="similarity">
    <text evidence="2">Belongs to the DEAD box helicase family. DEAH subfamily. FANCM sub-subfamily.</text>
</comment>
<dbReference type="SUPFAM" id="SSF50978">
    <property type="entry name" value="WD40 repeat-like"/>
    <property type="match status" value="1"/>
</dbReference>
<dbReference type="InterPro" id="IPR001650">
    <property type="entry name" value="Helicase_C-like"/>
</dbReference>
<organism evidence="14">
    <name type="scientific">Rodentolepis nana</name>
    <name type="common">Dwarf tapeworm</name>
    <name type="synonym">Hymenolepis nana</name>
    <dbReference type="NCBI Taxonomy" id="102285"/>
    <lineage>
        <taxon>Eukaryota</taxon>
        <taxon>Metazoa</taxon>
        <taxon>Spiralia</taxon>
        <taxon>Lophotrochozoa</taxon>
        <taxon>Platyhelminthes</taxon>
        <taxon>Cestoda</taxon>
        <taxon>Eucestoda</taxon>
        <taxon>Cyclophyllidea</taxon>
        <taxon>Hymenolepididae</taxon>
        <taxon>Rodentolepis</taxon>
    </lineage>
</organism>
<dbReference type="InterPro" id="IPR039686">
    <property type="entry name" value="FANCM/Mph1-like_ID"/>
</dbReference>
<dbReference type="EMBL" id="UZAE01000277">
    <property type="protein sequence ID" value="VDN96713.1"/>
    <property type="molecule type" value="Genomic_DNA"/>
</dbReference>
<dbReference type="SMART" id="SM00487">
    <property type="entry name" value="DEXDc"/>
    <property type="match status" value="1"/>
</dbReference>
<dbReference type="InterPro" id="IPR027417">
    <property type="entry name" value="P-loop_NTPase"/>
</dbReference>
<keyword evidence="6" id="KW-0067">ATP-binding</keyword>
<dbReference type="InterPro" id="IPR011545">
    <property type="entry name" value="DEAD/DEAH_box_helicase_dom"/>
</dbReference>
<keyword evidence="9" id="KW-0812">Transmembrane</keyword>
<dbReference type="GO" id="GO:0005524">
    <property type="term" value="F:ATP binding"/>
    <property type="evidence" value="ECO:0007669"/>
    <property type="project" value="UniProtKB-KW"/>
</dbReference>
<dbReference type="OrthoDB" id="6513042at2759"/>
<dbReference type="CDD" id="cd18033">
    <property type="entry name" value="DEXDc_FANCM"/>
    <property type="match status" value="1"/>
</dbReference>
<dbReference type="Gene3D" id="2.130.10.10">
    <property type="entry name" value="YVTN repeat-like/Quinoprotein amine dehydrogenase"/>
    <property type="match status" value="1"/>
</dbReference>
<name>A0A158QGU9_RODNA</name>
<dbReference type="Pfam" id="PF00270">
    <property type="entry name" value="DEAD"/>
    <property type="match status" value="1"/>
</dbReference>
<dbReference type="SUPFAM" id="SSF52540">
    <property type="entry name" value="P-loop containing nucleoside triphosphate hydrolases"/>
    <property type="match status" value="1"/>
</dbReference>
<dbReference type="GO" id="GO:0009378">
    <property type="term" value="F:four-way junction helicase activity"/>
    <property type="evidence" value="ECO:0007669"/>
    <property type="project" value="TreeGrafter"/>
</dbReference>
<gene>
    <name evidence="12" type="ORF">HNAJ_LOCUS854</name>
</gene>
<dbReference type="GO" id="GO:0043138">
    <property type="term" value="F:3'-5' DNA helicase activity"/>
    <property type="evidence" value="ECO:0007669"/>
    <property type="project" value="InterPro"/>
</dbReference>
<sequence length="1307" mass="145204">MNSLFSGVGKLQLDTSSLLDDDVSNHSEIDRLKTGEVSPKKFPDRPKIHYTPTENDFESLPGFDLSTGNEWHYPTSVELRTYQFTITERCLYQNCLVCIPTGLGKTLIAAVVLHNFLRWYPNSRVVFMAPTRPLVSQQMLACRDLTGLSISGEHAAEAVELTGTTPPPQRAAMWSGQHRAFFLTPQVIANDLASGICPATSISCIIIDEAHKATGNHAYCQVIRGITGEPYNHRQFRIVALSATPSTHLLGAQSIIANLLISHLEVRNESSLDVRPYCHRRAIETIVVRLDPQLSTFKLRLCALAVPPLQRLCERNALWTPNHGKQPDPESFAPFTLVKARETFLKQNQFSPYTGMIMRDFRIATCFARSLQLLTQYGLRPVYQFLLSNTESSDELAQVSGLQELITDIGSALGINKSDEAMSQLPFVFGHPKLFKLRDVLMDHFSKSVTNCLSQRGTRAIVFTQYRDSVADIMHMLKSYSTLLRPAVFVGQSSCDQGHVRKKNTQRDQLEVMEAFREGRVNILISTSIGEEGLDIGQVDLIVCYDAHKSPSRLIQRLGRTGRKRSGRVVVLLTEGREQSNFSLSMARSSTVHTTLLQGQANRQLTFYPHNPRMVPLGIDPVPIFWQPIRSDSDVPIKRKSLRESKKRYSLSNYNFRLSPCLHSALISLGQTAEVCVDTFSNRYSLNRGIGATREGFQSELIGSSKTTWNLVASLRLIELHRRGGTHAMYHATGMRKVDMTTPLSELIPASMSQLTQAVSGSIVKQSSVPQSSTITKPPIRLFKGLVSKKLMVIPRFEIGEELNLPSSLSISDIKLDNLNRAFETIVSNCDVIDPPLRNNEGGTLTPTNLIFDNGFGLPAPIPRKSLNLHQNCELPPAKRRRFTIGLGDPLSRKIDTESAWYVSDNETRTPVNLEPIISLDASNSNSGVEVNYIAFGDGEISRCRLPHRLSKRRSIVTTRYPDRVCVLAVAKSNGYIDVFNINLLKENSSPLLAKMVLFDGRQSIVHLCMSGEGALRLASTSCRGDVKLWDIWDDGNMYATLTLNTGSPSFVNAIDIKTSKRLSSAPYNHAVAVTAWHPFGGHIFLGDQQGHGLVLQDEKPFGCLNVLRHHHIISGAVYSHDGDFLITSSFDGSCALWSVPSYTQVFSVWHMTVKRNIRLLGGANDFHVTALALSPDSESFATFCEDGTLRLWPLSHTLEYRILTNRSDLNRRSVHERALAWGSSGLLLAFSLVSLCISAIRRRVVSGLCANNPLSSCHQRAVNEGSVLTALSTLPIPRILRSLLCRHFQTDISMATTATPTVSTKF</sequence>
<feature type="domain" description="Helicase C-terminal" evidence="11">
    <location>
        <begin position="436"/>
        <end position="613"/>
    </location>
</feature>
<evidence type="ECO:0000256" key="1">
    <source>
        <dbReference type="ARBA" id="ARBA00004123"/>
    </source>
</evidence>
<accession>A0A158QGU9</accession>
<keyword evidence="13" id="KW-1185">Reference proteome</keyword>
<feature type="repeat" description="WD" evidence="8">
    <location>
        <begin position="1107"/>
        <end position="1148"/>
    </location>
</feature>
<evidence type="ECO:0000256" key="6">
    <source>
        <dbReference type="ARBA" id="ARBA00022840"/>
    </source>
</evidence>
<evidence type="ECO:0000313" key="14">
    <source>
        <dbReference type="WBParaSite" id="HNAJ_0000085401-mRNA-1"/>
    </source>
</evidence>
<dbReference type="GO" id="GO:0016787">
    <property type="term" value="F:hydrolase activity"/>
    <property type="evidence" value="ECO:0007669"/>
    <property type="project" value="UniProtKB-KW"/>
</dbReference>
<keyword evidence="4" id="KW-0378">Hydrolase</keyword>
<dbReference type="PANTHER" id="PTHR14025:SF20">
    <property type="entry name" value="FANCONI ANEMIA GROUP M PROTEIN"/>
    <property type="match status" value="1"/>
</dbReference>
<dbReference type="SMART" id="SM00320">
    <property type="entry name" value="WD40"/>
    <property type="match status" value="3"/>
</dbReference>
<feature type="transmembrane region" description="Helical" evidence="9">
    <location>
        <begin position="1219"/>
        <end position="1241"/>
    </location>
</feature>
<evidence type="ECO:0000256" key="9">
    <source>
        <dbReference type="SAM" id="Phobius"/>
    </source>
</evidence>
<feature type="domain" description="Helicase ATP-binding" evidence="10">
    <location>
        <begin position="86"/>
        <end position="263"/>
    </location>
</feature>
<evidence type="ECO:0000313" key="13">
    <source>
        <dbReference type="Proteomes" id="UP000278807"/>
    </source>
</evidence>
<feature type="repeat" description="WD" evidence="8">
    <location>
        <begin position="1169"/>
        <end position="1193"/>
    </location>
</feature>
<dbReference type="SMART" id="SM00490">
    <property type="entry name" value="HELICc"/>
    <property type="match status" value="1"/>
</dbReference>
<keyword evidence="5" id="KW-0347">Helicase</keyword>
<evidence type="ECO:0000256" key="7">
    <source>
        <dbReference type="ARBA" id="ARBA00023242"/>
    </source>
</evidence>
<dbReference type="GO" id="GO:0036297">
    <property type="term" value="P:interstrand cross-link repair"/>
    <property type="evidence" value="ECO:0007669"/>
    <property type="project" value="TreeGrafter"/>
</dbReference>
<dbReference type="PROSITE" id="PS51194">
    <property type="entry name" value="HELICASE_CTER"/>
    <property type="match status" value="1"/>
</dbReference>
<evidence type="ECO:0000256" key="8">
    <source>
        <dbReference type="PROSITE-ProRule" id="PRU00221"/>
    </source>
</evidence>
<dbReference type="InterPro" id="IPR001680">
    <property type="entry name" value="WD40_rpt"/>
</dbReference>
<dbReference type="STRING" id="102285.A0A158QGU9"/>
<dbReference type="InterPro" id="IPR014001">
    <property type="entry name" value="Helicase_ATP-bd"/>
</dbReference>
<keyword evidence="9" id="KW-0472">Membrane</keyword>
<dbReference type="PROSITE" id="PS51192">
    <property type="entry name" value="HELICASE_ATP_BIND_1"/>
    <property type="match status" value="1"/>
</dbReference>
<dbReference type="CDD" id="cd12091">
    <property type="entry name" value="FANCM_ID"/>
    <property type="match status" value="1"/>
</dbReference>
<dbReference type="GO" id="GO:0045003">
    <property type="term" value="P:double-strand break repair via synthesis-dependent strand annealing"/>
    <property type="evidence" value="ECO:0007669"/>
    <property type="project" value="TreeGrafter"/>
</dbReference>